<protein>
    <submittedName>
        <fullName evidence="1">Uncharacterized protein</fullName>
    </submittedName>
</protein>
<dbReference type="AlphaFoldDB" id="A0A0A8YRX2"/>
<proteinExistence type="predicted"/>
<reference evidence="1" key="2">
    <citation type="journal article" date="2015" name="Data Brief">
        <title>Shoot transcriptome of the giant reed, Arundo donax.</title>
        <authorList>
            <person name="Barrero R.A."/>
            <person name="Guerrero F.D."/>
            <person name="Moolhuijzen P."/>
            <person name="Goolsby J.A."/>
            <person name="Tidwell J."/>
            <person name="Bellgard S.E."/>
            <person name="Bellgard M.I."/>
        </authorList>
    </citation>
    <scope>NUCLEOTIDE SEQUENCE</scope>
    <source>
        <tissue evidence="1">Shoot tissue taken approximately 20 cm above the soil surface</tissue>
    </source>
</reference>
<evidence type="ECO:0000313" key="1">
    <source>
        <dbReference type="EMBL" id="JAD29604.1"/>
    </source>
</evidence>
<sequence length="32" mass="3617">MLGFFSGIITSLTSLEFFNLKLATSFCDAKWK</sequence>
<organism evidence="1">
    <name type="scientific">Arundo donax</name>
    <name type="common">Giant reed</name>
    <name type="synonym">Donax arundinaceus</name>
    <dbReference type="NCBI Taxonomy" id="35708"/>
    <lineage>
        <taxon>Eukaryota</taxon>
        <taxon>Viridiplantae</taxon>
        <taxon>Streptophyta</taxon>
        <taxon>Embryophyta</taxon>
        <taxon>Tracheophyta</taxon>
        <taxon>Spermatophyta</taxon>
        <taxon>Magnoliopsida</taxon>
        <taxon>Liliopsida</taxon>
        <taxon>Poales</taxon>
        <taxon>Poaceae</taxon>
        <taxon>PACMAD clade</taxon>
        <taxon>Arundinoideae</taxon>
        <taxon>Arundineae</taxon>
        <taxon>Arundo</taxon>
    </lineage>
</organism>
<dbReference type="EMBL" id="GBRH01268291">
    <property type="protein sequence ID" value="JAD29604.1"/>
    <property type="molecule type" value="Transcribed_RNA"/>
</dbReference>
<name>A0A0A8YRX2_ARUDO</name>
<reference evidence="1" key="1">
    <citation type="submission" date="2014-09" db="EMBL/GenBank/DDBJ databases">
        <authorList>
            <person name="Magalhaes I.L.F."/>
            <person name="Oliveira U."/>
            <person name="Santos F.R."/>
            <person name="Vidigal T.H.D.A."/>
            <person name="Brescovit A.D."/>
            <person name="Santos A.J."/>
        </authorList>
    </citation>
    <scope>NUCLEOTIDE SEQUENCE</scope>
    <source>
        <tissue evidence="1">Shoot tissue taken approximately 20 cm above the soil surface</tissue>
    </source>
</reference>
<accession>A0A0A8YRX2</accession>